<dbReference type="OMA" id="FQMHVRG"/>
<comment type="similarity">
    <text evidence="1">Belongs to the GMC oxidoreductase family.</text>
</comment>
<dbReference type="Proteomes" id="UP000018144">
    <property type="component" value="Unassembled WGS sequence"/>
</dbReference>
<proteinExistence type="inferred from homology"/>
<dbReference type="PANTHER" id="PTHR11552:SF115">
    <property type="entry name" value="DEHYDROGENASE XPTC-RELATED"/>
    <property type="match status" value="1"/>
</dbReference>
<evidence type="ECO:0000256" key="3">
    <source>
        <dbReference type="PIRSR" id="PIRSR000137-2"/>
    </source>
</evidence>
<dbReference type="Pfam" id="PF00732">
    <property type="entry name" value="GMC_oxred_N"/>
    <property type="match status" value="1"/>
</dbReference>
<dbReference type="STRING" id="1076935.U4LR93"/>
<keyword evidence="8" id="KW-1185">Reference proteome</keyword>
<protein>
    <submittedName>
        <fullName evidence="7">Similar to Choline dehydrogenase acc. no. Q8CMY2</fullName>
    </submittedName>
</protein>
<feature type="active site" description="Proton acceptor" evidence="2">
    <location>
        <position position="599"/>
    </location>
</feature>
<feature type="chain" id="PRO_5004651847" evidence="4">
    <location>
        <begin position="23"/>
        <end position="619"/>
    </location>
</feature>
<dbReference type="GO" id="GO:0050660">
    <property type="term" value="F:flavin adenine dinucleotide binding"/>
    <property type="evidence" value="ECO:0007669"/>
    <property type="project" value="InterPro"/>
</dbReference>
<sequence>MLSIPSLLRVLLVVASPLFVKAMPATHATIIESEEQLLSSYDYIVIGGGTAGLVVANRLSEDGKDTVLVIEAGRILSGDEELYKVLIPGNITSWNLPQPAEFQWNITSLPNKQLNNRTTTVVVPHIVGGGTAINGMQFDRGSRRDYDEWAEYIGDEGWGWESMLRYFKKSETFHPPSPEVAAKWGITYDPSAHGTSGPVHSSYAPQVYPHFRPFIAAEKALGVSVPYDHTNGEAIGSYWTPNSIDPASWTRSYSKTAYHTLSAKRHNYHLLPRRTVTKILFSGTSATGVRFGSIKGAPSTTLKAKKEIILSAGGVQSARLLQISGIGDKRLLKKHGVAVVVDLPGVGQNFQDHAGASLQYDMKLDPEITQFAINATFRELAMEQYLRNRTGPYVLCPAGPHLSFYTLPMITDRYEELVSMAEKEDDAKYLREGIHPTVLAGYKRQKKLLLAGFRTNNSAVNENVLTLTSVQKPLSRGFVEISSADPWANPLVDWRTLSNPFDMAVVVEGARFIRRIWARPEVEELSPREIVPGLAVNSEKQLQDWVRKTQTPTFWHSSCSCAMGKREEGGVVDGRLRVHGTKGLRVVDASVMPMIPATHISATVYAIAERGADLIRGRA</sequence>
<evidence type="ECO:0000313" key="7">
    <source>
        <dbReference type="EMBL" id="CCX31835.1"/>
    </source>
</evidence>
<gene>
    <name evidence="7" type="ORF">PCON_11505</name>
</gene>
<reference evidence="7 8" key="1">
    <citation type="journal article" date="2013" name="PLoS Genet.">
        <title>The genome and development-dependent transcriptomes of Pyronema confluens: a window into fungal evolution.</title>
        <authorList>
            <person name="Traeger S."/>
            <person name="Altegoer F."/>
            <person name="Freitag M."/>
            <person name="Gabaldon T."/>
            <person name="Kempken F."/>
            <person name="Kumar A."/>
            <person name="Marcet-Houben M."/>
            <person name="Poggeler S."/>
            <person name="Stajich J.E."/>
            <person name="Nowrousian M."/>
        </authorList>
    </citation>
    <scope>NUCLEOTIDE SEQUENCE [LARGE SCALE GENOMIC DNA]</scope>
    <source>
        <strain evidence="8">CBS 100304</strain>
        <tissue evidence="7">Vegetative mycelium</tissue>
    </source>
</reference>
<dbReference type="eggNOG" id="KOG1238">
    <property type="taxonomic scope" value="Eukaryota"/>
</dbReference>
<accession>U4LR93</accession>
<feature type="active site" description="Proton donor" evidence="2">
    <location>
        <position position="556"/>
    </location>
</feature>
<dbReference type="GO" id="GO:0016614">
    <property type="term" value="F:oxidoreductase activity, acting on CH-OH group of donors"/>
    <property type="evidence" value="ECO:0007669"/>
    <property type="project" value="InterPro"/>
</dbReference>
<feature type="domain" description="Glucose-methanol-choline oxidoreductase C-terminal" evidence="6">
    <location>
        <begin position="473"/>
        <end position="608"/>
    </location>
</feature>
<dbReference type="PIRSF" id="PIRSF000137">
    <property type="entry name" value="Alcohol_oxidase"/>
    <property type="match status" value="1"/>
</dbReference>
<dbReference type="InterPro" id="IPR012132">
    <property type="entry name" value="GMC_OxRdtase"/>
</dbReference>
<feature type="signal peptide" evidence="4">
    <location>
        <begin position="1"/>
        <end position="22"/>
    </location>
</feature>
<dbReference type="InterPro" id="IPR000172">
    <property type="entry name" value="GMC_OxRdtase_N"/>
</dbReference>
<evidence type="ECO:0000256" key="4">
    <source>
        <dbReference type="SAM" id="SignalP"/>
    </source>
</evidence>
<comment type="cofactor">
    <cofactor evidence="3">
        <name>FAD</name>
        <dbReference type="ChEBI" id="CHEBI:57692"/>
    </cofactor>
</comment>
<dbReference type="OrthoDB" id="269227at2759"/>
<dbReference type="Gene3D" id="3.30.560.10">
    <property type="entry name" value="Glucose Oxidase, domain 3"/>
    <property type="match status" value="1"/>
</dbReference>
<dbReference type="GO" id="GO:0044550">
    <property type="term" value="P:secondary metabolite biosynthetic process"/>
    <property type="evidence" value="ECO:0007669"/>
    <property type="project" value="TreeGrafter"/>
</dbReference>
<evidence type="ECO:0000256" key="1">
    <source>
        <dbReference type="ARBA" id="ARBA00010790"/>
    </source>
</evidence>
<evidence type="ECO:0000313" key="8">
    <source>
        <dbReference type="Proteomes" id="UP000018144"/>
    </source>
</evidence>
<evidence type="ECO:0000259" key="6">
    <source>
        <dbReference type="Pfam" id="PF05199"/>
    </source>
</evidence>
<dbReference type="SUPFAM" id="SSF51905">
    <property type="entry name" value="FAD/NAD(P)-binding domain"/>
    <property type="match status" value="1"/>
</dbReference>
<evidence type="ECO:0000256" key="2">
    <source>
        <dbReference type="PIRSR" id="PIRSR000137-1"/>
    </source>
</evidence>
<dbReference type="PANTHER" id="PTHR11552">
    <property type="entry name" value="GLUCOSE-METHANOL-CHOLINE GMC OXIDOREDUCTASE"/>
    <property type="match status" value="1"/>
</dbReference>
<keyword evidence="4" id="KW-0732">Signal</keyword>
<organism evidence="7 8">
    <name type="scientific">Pyronema omphalodes (strain CBS 100304)</name>
    <name type="common">Pyronema confluens</name>
    <dbReference type="NCBI Taxonomy" id="1076935"/>
    <lineage>
        <taxon>Eukaryota</taxon>
        <taxon>Fungi</taxon>
        <taxon>Dikarya</taxon>
        <taxon>Ascomycota</taxon>
        <taxon>Pezizomycotina</taxon>
        <taxon>Pezizomycetes</taxon>
        <taxon>Pezizales</taxon>
        <taxon>Pyronemataceae</taxon>
        <taxon>Pyronema</taxon>
    </lineage>
</organism>
<keyword evidence="3" id="KW-0285">Flavoprotein</keyword>
<feature type="binding site" evidence="3">
    <location>
        <begin position="555"/>
        <end position="556"/>
    </location>
    <ligand>
        <name>FAD</name>
        <dbReference type="ChEBI" id="CHEBI:57692"/>
    </ligand>
</feature>
<dbReference type="Gene3D" id="3.50.50.60">
    <property type="entry name" value="FAD/NAD(P)-binding domain"/>
    <property type="match status" value="1"/>
</dbReference>
<dbReference type="SUPFAM" id="SSF54373">
    <property type="entry name" value="FAD-linked reductases, C-terminal domain"/>
    <property type="match status" value="1"/>
</dbReference>
<keyword evidence="3" id="KW-0274">FAD</keyword>
<dbReference type="AlphaFoldDB" id="U4LR93"/>
<feature type="binding site" evidence="3">
    <location>
        <position position="276"/>
    </location>
    <ligand>
        <name>FAD</name>
        <dbReference type="ChEBI" id="CHEBI:57692"/>
    </ligand>
</feature>
<name>U4LR93_PYROM</name>
<evidence type="ECO:0000259" key="5">
    <source>
        <dbReference type="Pfam" id="PF00732"/>
    </source>
</evidence>
<dbReference type="InterPro" id="IPR036188">
    <property type="entry name" value="FAD/NAD-bd_sf"/>
</dbReference>
<dbReference type="InterPro" id="IPR007867">
    <property type="entry name" value="GMC_OxRtase_C"/>
</dbReference>
<dbReference type="Pfam" id="PF05199">
    <property type="entry name" value="GMC_oxred_C"/>
    <property type="match status" value="1"/>
</dbReference>
<feature type="domain" description="Glucose-methanol-choline oxidoreductase N-terminal" evidence="5">
    <location>
        <begin position="41"/>
        <end position="353"/>
    </location>
</feature>
<dbReference type="EMBL" id="HF935655">
    <property type="protein sequence ID" value="CCX31835.1"/>
    <property type="molecule type" value="Genomic_DNA"/>
</dbReference>